<dbReference type="AlphaFoldDB" id="D4EA81"/>
<proteinExistence type="predicted"/>
<organism evidence="1 2">
    <name type="scientific">Serratia odorifera DSM 4582</name>
    <dbReference type="NCBI Taxonomy" id="667129"/>
    <lineage>
        <taxon>Bacteria</taxon>
        <taxon>Pseudomonadati</taxon>
        <taxon>Pseudomonadota</taxon>
        <taxon>Gammaproteobacteria</taxon>
        <taxon>Enterobacterales</taxon>
        <taxon>Yersiniaceae</taxon>
        <taxon>Serratia</taxon>
    </lineage>
</organism>
<evidence type="ECO:0000313" key="1">
    <source>
        <dbReference type="EMBL" id="EFE93260.1"/>
    </source>
</evidence>
<sequence>MALGLARQDGIASTPYAENLFLIRWLATAQKQKRFPRSVAIDIQWLLERGRKHGPAGKLRQHLDYLWSSCSGNLAAQSDLFRLTYASETLKDQGWDNYVLDAHEWKSGVTPVPSQHNGFYVEKAALNAAFAQDGSHLHPVPFRVVGDADRFMHVMAEYGLGTRRLGSTATCHTIALEPA</sequence>
<protein>
    <recommendedName>
        <fullName evidence="3">DUF2913 domain-containing protein</fullName>
    </recommendedName>
</protein>
<reference evidence="1 2" key="1">
    <citation type="submission" date="2010-01" db="EMBL/GenBank/DDBJ databases">
        <authorList>
            <person name="Muzny D."/>
            <person name="Qin X."/>
            <person name="Deng J."/>
            <person name="Jiang H."/>
            <person name="Liu Y."/>
            <person name="Qu J."/>
            <person name="Song X.-Z."/>
            <person name="Zhang L."/>
            <person name="Thornton R."/>
            <person name="Coyle M."/>
            <person name="Francisco L."/>
            <person name="Jackson L."/>
            <person name="Javaid M."/>
            <person name="Korchina V."/>
            <person name="Kovar C."/>
            <person name="Mata R."/>
            <person name="Mathew T."/>
            <person name="Ngo R."/>
            <person name="Nguyen L."/>
            <person name="Nguyen N."/>
            <person name="Okwuonu G."/>
            <person name="Ongeri F."/>
            <person name="Pham C."/>
            <person name="Simmons D."/>
            <person name="Wilczek-Boney K."/>
            <person name="Hale W."/>
            <person name="Jakkamsetti A."/>
            <person name="Pham P."/>
            <person name="Ruth R."/>
            <person name="San Lucas F."/>
            <person name="Warren J."/>
            <person name="Zhang J."/>
            <person name="Zhao Z."/>
            <person name="Zhou C."/>
            <person name="Zhu D."/>
            <person name="Lee S."/>
            <person name="Bess C."/>
            <person name="Blankenburg K."/>
            <person name="Forbes L."/>
            <person name="Fu Q."/>
            <person name="Gubbala S."/>
            <person name="Hirani K."/>
            <person name="Jayaseelan J.C."/>
            <person name="Lara F."/>
            <person name="Munidasa M."/>
            <person name="Palculict T."/>
            <person name="Patil S."/>
            <person name="Pu L.-L."/>
            <person name="Saada N."/>
            <person name="Tang L."/>
            <person name="Weissenberger G."/>
            <person name="Zhu Y."/>
            <person name="Hemphill L."/>
            <person name="Shang Y."/>
            <person name="Youmans B."/>
            <person name="Ayvaz T."/>
            <person name="Ross M."/>
            <person name="Santibanez J."/>
            <person name="Aqrawi P."/>
            <person name="Gross S."/>
            <person name="Joshi V."/>
            <person name="Fowler G."/>
            <person name="Nazareth L."/>
            <person name="Reid J."/>
            <person name="Worley K."/>
            <person name="Petrosino J."/>
            <person name="Highlander S."/>
            <person name="Gibbs R."/>
        </authorList>
    </citation>
    <scope>NUCLEOTIDE SEQUENCE [LARGE SCALE GENOMIC DNA]</scope>
    <source>
        <strain evidence="1 2">DSM 4582</strain>
    </source>
</reference>
<gene>
    <name evidence="1" type="ORF">HMPREF0758_5081</name>
</gene>
<name>D4EA81_SEROD</name>
<dbReference type="Pfam" id="PF11140">
    <property type="entry name" value="DUF2913"/>
    <property type="match status" value="1"/>
</dbReference>
<comment type="caution">
    <text evidence="1">The sequence shown here is derived from an EMBL/GenBank/DDBJ whole genome shotgun (WGS) entry which is preliminary data.</text>
</comment>
<dbReference type="Proteomes" id="UP000005723">
    <property type="component" value="Unassembled WGS sequence"/>
</dbReference>
<keyword evidence="2" id="KW-1185">Reference proteome</keyword>
<dbReference type="EMBL" id="ADBY01000081">
    <property type="protein sequence ID" value="EFE93260.1"/>
    <property type="molecule type" value="Genomic_DNA"/>
</dbReference>
<dbReference type="HOGENOM" id="CLU_091287_0_0_6"/>
<dbReference type="STRING" id="667129.HMPREF0758_5081"/>
<accession>D4EA81</accession>
<evidence type="ECO:0000313" key="2">
    <source>
        <dbReference type="Proteomes" id="UP000005723"/>
    </source>
</evidence>
<evidence type="ECO:0008006" key="3">
    <source>
        <dbReference type="Google" id="ProtNLM"/>
    </source>
</evidence>
<dbReference type="InterPro" id="IPR021316">
    <property type="entry name" value="DUF2913"/>
</dbReference>